<accession>A0A1A6BHZ4</accession>
<sequence length="388" mass="42640">MASVRRRPHKGSDRVTWAVLFKLGEKQTSVPWQTELEAKEFCALVNTVGGRRAMEIEGIPLPKSATPQPRDFTVEQWLTHHIDNLTGVEQGTIDKYRAYVRNDIGPTLGAIPLDKLAEEDIAAWVKRMETTPSAKTGRPLSHKSIKNVHGFLSGALAAAVPRHIPANPAAGRRLPKGTGDDTEAIDRMLSRDEFDRLLAATTDYWKPLIEFLVASGCRWGEAVALRPGDVDRAAGTVRIRRATKYSSAGYEIGATKTKRSNRSIDVDTAVLDKLDYSHEFLFVNRAGGPVRYAGFKRRVWDPAVRRAKLDPPPSPHALRHTCASWMLMAGVPMLVVSRHMGHESALMTADVYGGLDRTATKAAAAVMGELLARPPQKAIEAGTDQRSL</sequence>
<dbReference type="AlphaFoldDB" id="A0A1A6BHZ4"/>
<dbReference type="Gene3D" id="1.10.150.130">
    <property type="match status" value="1"/>
</dbReference>
<dbReference type="PROSITE" id="PS51898">
    <property type="entry name" value="TYR_RECOMBINASE"/>
    <property type="match status" value="1"/>
</dbReference>
<dbReference type="SUPFAM" id="SSF56349">
    <property type="entry name" value="DNA breaking-rejoining enzymes"/>
    <property type="match status" value="1"/>
</dbReference>
<evidence type="ECO:0000256" key="2">
    <source>
        <dbReference type="ARBA" id="ARBA00023172"/>
    </source>
</evidence>
<dbReference type="PANTHER" id="PTHR30349">
    <property type="entry name" value="PHAGE INTEGRASE-RELATED"/>
    <property type="match status" value="1"/>
</dbReference>
<evidence type="ECO:0000313" key="7">
    <source>
        <dbReference type="Proteomes" id="UP000093757"/>
    </source>
</evidence>
<dbReference type="InterPro" id="IPR050090">
    <property type="entry name" value="Tyrosine_recombinase_XerCD"/>
</dbReference>
<dbReference type="InterPro" id="IPR002104">
    <property type="entry name" value="Integrase_catalytic"/>
</dbReference>
<dbReference type="RefSeq" id="WP_065133853.1">
    <property type="nucleotide sequence ID" value="NZ_MAEM01000243.1"/>
</dbReference>
<dbReference type="InterPro" id="IPR010998">
    <property type="entry name" value="Integrase_recombinase_N"/>
</dbReference>
<dbReference type="InterPro" id="IPR044068">
    <property type="entry name" value="CB"/>
</dbReference>
<feature type="domain" description="Tyr recombinase" evidence="4">
    <location>
        <begin position="184"/>
        <end position="365"/>
    </location>
</feature>
<dbReference type="PROSITE" id="PS51900">
    <property type="entry name" value="CB"/>
    <property type="match status" value="1"/>
</dbReference>
<dbReference type="Gene3D" id="1.10.443.10">
    <property type="entry name" value="Intergrase catalytic core"/>
    <property type="match status" value="1"/>
</dbReference>
<dbReference type="GO" id="GO:0015074">
    <property type="term" value="P:DNA integration"/>
    <property type="evidence" value="ECO:0007669"/>
    <property type="project" value="InterPro"/>
</dbReference>
<gene>
    <name evidence="6" type="ORF">A9W98_17825</name>
</gene>
<organism evidence="6 7">
    <name type="scientific">Mycobacterium gordonae</name>
    <dbReference type="NCBI Taxonomy" id="1778"/>
    <lineage>
        <taxon>Bacteria</taxon>
        <taxon>Bacillati</taxon>
        <taxon>Actinomycetota</taxon>
        <taxon>Actinomycetes</taxon>
        <taxon>Mycobacteriales</taxon>
        <taxon>Mycobacteriaceae</taxon>
        <taxon>Mycobacterium</taxon>
    </lineage>
</organism>
<keyword evidence="2" id="KW-0233">DNA recombination</keyword>
<dbReference type="InterPro" id="IPR011010">
    <property type="entry name" value="DNA_brk_join_enz"/>
</dbReference>
<evidence type="ECO:0008006" key="8">
    <source>
        <dbReference type="Google" id="ProtNLM"/>
    </source>
</evidence>
<dbReference type="GO" id="GO:0003677">
    <property type="term" value="F:DNA binding"/>
    <property type="evidence" value="ECO:0007669"/>
    <property type="project" value="UniProtKB-UniRule"/>
</dbReference>
<dbReference type="GO" id="GO:0006310">
    <property type="term" value="P:DNA recombination"/>
    <property type="evidence" value="ECO:0007669"/>
    <property type="project" value="UniProtKB-KW"/>
</dbReference>
<dbReference type="PANTHER" id="PTHR30349:SF88">
    <property type="entry name" value="BLL1584 PROTEIN"/>
    <property type="match status" value="1"/>
</dbReference>
<dbReference type="EMBL" id="MAEM01000243">
    <property type="protein sequence ID" value="OBS01844.1"/>
    <property type="molecule type" value="Genomic_DNA"/>
</dbReference>
<dbReference type="OrthoDB" id="1822491at2"/>
<dbReference type="CDD" id="cd01189">
    <property type="entry name" value="INT_ICEBs1_C_like"/>
    <property type="match status" value="1"/>
</dbReference>
<dbReference type="Pfam" id="PF00589">
    <property type="entry name" value="Phage_integrase"/>
    <property type="match status" value="1"/>
</dbReference>
<name>A0A1A6BHZ4_MYCGO</name>
<evidence type="ECO:0000259" key="4">
    <source>
        <dbReference type="PROSITE" id="PS51898"/>
    </source>
</evidence>
<dbReference type="Proteomes" id="UP000093757">
    <property type="component" value="Unassembled WGS sequence"/>
</dbReference>
<keyword evidence="1 3" id="KW-0238">DNA-binding</keyword>
<evidence type="ECO:0000256" key="3">
    <source>
        <dbReference type="PROSITE-ProRule" id="PRU01248"/>
    </source>
</evidence>
<reference evidence="6 7" key="1">
    <citation type="submission" date="2016-06" db="EMBL/GenBank/DDBJ databases">
        <authorList>
            <person name="Kjaerup R.B."/>
            <person name="Dalgaard T.S."/>
            <person name="Juul-Madsen H.R."/>
        </authorList>
    </citation>
    <scope>NUCLEOTIDE SEQUENCE [LARGE SCALE GENOMIC DNA]</scope>
    <source>
        <strain evidence="6 7">1245752.6</strain>
    </source>
</reference>
<evidence type="ECO:0000259" key="5">
    <source>
        <dbReference type="PROSITE" id="PS51900"/>
    </source>
</evidence>
<comment type="caution">
    <text evidence="6">The sequence shown here is derived from an EMBL/GenBank/DDBJ whole genome shotgun (WGS) entry which is preliminary data.</text>
</comment>
<dbReference type="InterPro" id="IPR013762">
    <property type="entry name" value="Integrase-like_cat_sf"/>
</dbReference>
<protein>
    <recommendedName>
        <fullName evidence="8">Integrase</fullName>
    </recommendedName>
</protein>
<proteinExistence type="predicted"/>
<evidence type="ECO:0000313" key="6">
    <source>
        <dbReference type="EMBL" id="OBS01844.1"/>
    </source>
</evidence>
<evidence type="ECO:0000256" key="1">
    <source>
        <dbReference type="ARBA" id="ARBA00023125"/>
    </source>
</evidence>
<feature type="domain" description="Core-binding (CB)" evidence="5">
    <location>
        <begin position="68"/>
        <end position="160"/>
    </location>
</feature>